<dbReference type="SUPFAM" id="SSF55729">
    <property type="entry name" value="Acyl-CoA N-acyltransferases (Nat)"/>
    <property type="match status" value="1"/>
</dbReference>
<evidence type="ECO:0000259" key="3">
    <source>
        <dbReference type="PROSITE" id="PS51186"/>
    </source>
</evidence>
<name>A0A646KK65_STRJU</name>
<dbReference type="RefSeq" id="WP_153524233.1">
    <property type="nucleotide sequence ID" value="NZ_JBEPDZ010000009.1"/>
</dbReference>
<protein>
    <submittedName>
        <fullName evidence="4">GNAT family N-acetyltransferase</fullName>
    </submittedName>
</protein>
<dbReference type="Proteomes" id="UP000419138">
    <property type="component" value="Unassembled WGS sequence"/>
</dbReference>
<gene>
    <name evidence="4" type="ORF">FF041_21400</name>
</gene>
<comment type="caution">
    <text evidence="4">The sequence shown here is derived from an EMBL/GenBank/DDBJ whole genome shotgun (WGS) entry which is preliminary data.</text>
</comment>
<evidence type="ECO:0000313" key="4">
    <source>
        <dbReference type="EMBL" id="MQT02662.1"/>
    </source>
</evidence>
<dbReference type="EMBL" id="VCLA01000156">
    <property type="protein sequence ID" value="MQT02662.1"/>
    <property type="molecule type" value="Genomic_DNA"/>
</dbReference>
<evidence type="ECO:0000256" key="2">
    <source>
        <dbReference type="ARBA" id="ARBA00023315"/>
    </source>
</evidence>
<keyword evidence="1 4" id="KW-0808">Transferase</keyword>
<reference evidence="4 5" key="1">
    <citation type="submission" date="2019-05" db="EMBL/GenBank/DDBJ databases">
        <title>Comparative genomics and metabolomics analyses of clavulanic acid producing Streptomyces species provides insight into specialized metabolism and evolution of beta-lactam biosynthetic gene clusters.</title>
        <authorList>
            <person name="Moore M.A."/>
            <person name="Cruz-Morales P."/>
            <person name="Barona Gomez F."/>
            <person name="Kapil T."/>
        </authorList>
    </citation>
    <scope>NUCLEOTIDE SEQUENCE [LARGE SCALE GENOMIC DNA]</scope>
    <source>
        <strain evidence="4 5">NRRL 5741</strain>
    </source>
</reference>
<dbReference type="PANTHER" id="PTHR43800">
    <property type="entry name" value="PEPTIDYL-LYSINE N-ACETYLTRANSFERASE YJAB"/>
    <property type="match status" value="1"/>
</dbReference>
<dbReference type="InterPro" id="IPR016181">
    <property type="entry name" value="Acyl_CoA_acyltransferase"/>
</dbReference>
<keyword evidence="5" id="KW-1185">Reference proteome</keyword>
<sequence length="168" mass="18503">MPIRPAIAAELPQLQDIETAAGELFRALDMAEIADDEPPALDLLERYRAGGHAWVSVDDDDLPLAYLLHDEIDGAAHIEQVSVHPAAAHQRLGSGLIGHLAARAAAGGLPALTLTTFAEVPWNAPYYARLGFRTLDESELTDGLREIRSHERQLGLDRWPRVCMRREL</sequence>
<dbReference type="AlphaFoldDB" id="A0A646KK65"/>
<proteinExistence type="predicted"/>
<dbReference type="Pfam" id="PF00583">
    <property type="entry name" value="Acetyltransf_1"/>
    <property type="match status" value="1"/>
</dbReference>
<organism evidence="4 5">
    <name type="scientific">Streptomyces jumonjinensis</name>
    <dbReference type="NCBI Taxonomy" id="1945"/>
    <lineage>
        <taxon>Bacteria</taxon>
        <taxon>Bacillati</taxon>
        <taxon>Actinomycetota</taxon>
        <taxon>Actinomycetes</taxon>
        <taxon>Kitasatosporales</taxon>
        <taxon>Streptomycetaceae</taxon>
        <taxon>Streptomyces</taxon>
    </lineage>
</organism>
<dbReference type="InterPro" id="IPR000182">
    <property type="entry name" value="GNAT_dom"/>
</dbReference>
<dbReference type="OrthoDB" id="572496at2"/>
<keyword evidence="2" id="KW-0012">Acyltransferase</keyword>
<dbReference type="GO" id="GO:0016747">
    <property type="term" value="F:acyltransferase activity, transferring groups other than amino-acyl groups"/>
    <property type="evidence" value="ECO:0007669"/>
    <property type="project" value="InterPro"/>
</dbReference>
<evidence type="ECO:0000256" key="1">
    <source>
        <dbReference type="ARBA" id="ARBA00022679"/>
    </source>
</evidence>
<dbReference type="PANTHER" id="PTHR43800:SF1">
    <property type="entry name" value="PEPTIDYL-LYSINE N-ACETYLTRANSFERASE YJAB"/>
    <property type="match status" value="1"/>
</dbReference>
<feature type="domain" description="N-acetyltransferase" evidence="3">
    <location>
        <begin position="1"/>
        <end position="168"/>
    </location>
</feature>
<dbReference type="PROSITE" id="PS51186">
    <property type="entry name" value="GNAT"/>
    <property type="match status" value="1"/>
</dbReference>
<accession>A0A646KK65</accession>
<dbReference type="Gene3D" id="3.40.630.30">
    <property type="match status" value="1"/>
</dbReference>
<evidence type="ECO:0000313" key="5">
    <source>
        <dbReference type="Proteomes" id="UP000419138"/>
    </source>
</evidence>